<sequence length="126" mass="14530">MRFLLYLSATMLLLPAGCKKSEEPTPDHVFDKNWYNTYQAGDDGHSIFSTTNPKQAWRHDGFRLNADGSFLEYGLDPVDNPETRPGTWQREGGQKYRITFRNAARKGYLLLITKPATDQLQARRDY</sequence>
<proteinExistence type="predicted"/>
<dbReference type="RefSeq" id="WP_092768288.1">
    <property type="nucleotide sequence ID" value="NZ_FOHS01000001.1"/>
</dbReference>
<organism evidence="1 2">
    <name type="scientific">Hymenobacter actinosclerus</name>
    <dbReference type="NCBI Taxonomy" id="82805"/>
    <lineage>
        <taxon>Bacteria</taxon>
        <taxon>Pseudomonadati</taxon>
        <taxon>Bacteroidota</taxon>
        <taxon>Cytophagia</taxon>
        <taxon>Cytophagales</taxon>
        <taxon>Hymenobacteraceae</taxon>
        <taxon>Hymenobacter</taxon>
    </lineage>
</organism>
<protein>
    <recommendedName>
        <fullName evidence="3">Lipocalin-like domain-containing protein</fullName>
    </recommendedName>
</protein>
<evidence type="ECO:0000313" key="1">
    <source>
        <dbReference type="EMBL" id="SES93576.1"/>
    </source>
</evidence>
<dbReference type="OrthoDB" id="883557at2"/>
<accession>A0A1I0AH23</accession>
<dbReference type="AlphaFoldDB" id="A0A1I0AH23"/>
<name>A0A1I0AH23_9BACT</name>
<keyword evidence="2" id="KW-1185">Reference proteome</keyword>
<evidence type="ECO:0000313" key="2">
    <source>
        <dbReference type="Proteomes" id="UP000198697"/>
    </source>
</evidence>
<dbReference type="STRING" id="82805.SAMN04487998_0716"/>
<reference evidence="2" key="1">
    <citation type="submission" date="2016-10" db="EMBL/GenBank/DDBJ databases">
        <authorList>
            <person name="Varghese N."/>
            <person name="Submissions S."/>
        </authorList>
    </citation>
    <scope>NUCLEOTIDE SEQUENCE [LARGE SCALE GENOMIC DNA]</scope>
    <source>
        <strain evidence="2">DSM 15310</strain>
    </source>
</reference>
<gene>
    <name evidence="1" type="ORF">SAMN04487998_0716</name>
</gene>
<evidence type="ECO:0008006" key="3">
    <source>
        <dbReference type="Google" id="ProtNLM"/>
    </source>
</evidence>
<dbReference type="EMBL" id="FOHS01000001">
    <property type="protein sequence ID" value="SES93576.1"/>
    <property type="molecule type" value="Genomic_DNA"/>
</dbReference>
<dbReference type="Proteomes" id="UP000198697">
    <property type="component" value="Unassembled WGS sequence"/>
</dbReference>